<evidence type="ECO:0000256" key="4">
    <source>
        <dbReference type="SAM" id="SignalP"/>
    </source>
</evidence>
<keyword evidence="3 4" id="KW-0732">Signal</keyword>
<evidence type="ECO:0000256" key="1">
    <source>
        <dbReference type="ARBA" id="ARBA00004196"/>
    </source>
</evidence>
<evidence type="ECO:0000313" key="6">
    <source>
        <dbReference type="EMBL" id="ASY22316.1"/>
    </source>
</evidence>
<dbReference type="Proteomes" id="UP000217194">
    <property type="component" value="Chromosome"/>
</dbReference>
<feature type="domain" description="Periplasmic binding protein" evidence="5">
    <location>
        <begin position="33"/>
        <end position="283"/>
    </location>
</feature>
<gene>
    <name evidence="6" type="ORF">A1sIIB76_01705</name>
</gene>
<dbReference type="PANTHER" id="PTHR46847:SF1">
    <property type="entry name" value="D-ALLOSE-BINDING PERIPLASMIC PROTEIN-RELATED"/>
    <property type="match status" value="1"/>
</dbReference>
<dbReference type="Gene3D" id="3.40.50.2300">
    <property type="match status" value="2"/>
</dbReference>
<dbReference type="GO" id="GO:0030246">
    <property type="term" value="F:carbohydrate binding"/>
    <property type="evidence" value="ECO:0007669"/>
    <property type="project" value="UniProtKB-ARBA"/>
</dbReference>
<organism evidence="6 7">
    <name type="scientific">Candidatus Planktophila versatilis</name>
    <dbReference type="NCBI Taxonomy" id="1884905"/>
    <lineage>
        <taxon>Bacteria</taxon>
        <taxon>Bacillati</taxon>
        <taxon>Actinomycetota</taxon>
        <taxon>Actinomycetes</taxon>
        <taxon>Candidatus Nanopelagicales</taxon>
        <taxon>Candidatus Nanopelagicaceae</taxon>
        <taxon>Candidatus Planktophila</taxon>
    </lineage>
</organism>
<dbReference type="InterPro" id="IPR028082">
    <property type="entry name" value="Peripla_BP_I"/>
</dbReference>
<dbReference type="AlphaFoldDB" id="A0AAD0E6S1"/>
<dbReference type="SUPFAM" id="SSF53822">
    <property type="entry name" value="Periplasmic binding protein-like I"/>
    <property type="match status" value="1"/>
</dbReference>
<dbReference type="EMBL" id="CP016778">
    <property type="protein sequence ID" value="ASY22316.1"/>
    <property type="molecule type" value="Genomic_DNA"/>
</dbReference>
<accession>A0AAD0E6S1</accession>
<evidence type="ECO:0000256" key="3">
    <source>
        <dbReference type="ARBA" id="ARBA00022729"/>
    </source>
</evidence>
<reference evidence="6 7" key="1">
    <citation type="submission" date="2016-07" db="EMBL/GenBank/DDBJ databases">
        <title>High microdiversification within the ubiquitous acI lineage of Actinobacteria.</title>
        <authorList>
            <person name="Neuenschwander S.M."/>
            <person name="Salcher M."/>
            <person name="Ghai R."/>
            <person name="Pernthaler J."/>
        </authorList>
    </citation>
    <scope>NUCLEOTIDE SEQUENCE [LARGE SCALE GENOMIC DNA]</scope>
    <source>
        <strain evidence="6">MMS-IIB-76</strain>
    </source>
</reference>
<dbReference type="Pfam" id="PF13407">
    <property type="entry name" value="Peripla_BP_4"/>
    <property type="match status" value="1"/>
</dbReference>
<proteinExistence type="inferred from homology"/>
<comment type="similarity">
    <text evidence="2">Belongs to the bacterial solute-binding protein 2 family.</text>
</comment>
<evidence type="ECO:0000313" key="7">
    <source>
        <dbReference type="Proteomes" id="UP000217194"/>
    </source>
</evidence>
<evidence type="ECO:0000259" key="5">
    <source>
        <dbReference type="Pfam" id="PF13407"/>
    </source>
</evidence>
<feature type="signal peptide" evidence="4">
    <location>
        <begin position="1"/>
        <end position="28"/>
    </location>
</feature>
<dbReference type="GO" id="GO:0030313">
    <property type="term" value="C:cell envelope"/>
    <property type="evidence" value="ECO:0007669"/>
    <property type="project" value="UniProtKB-SubCell"/>
</dbReference>
<dbReference type="PANTHER" id="PTHR46847">
    <property type="entry name" value="D-ALLOSE-BINDING PERIPLASMIC PROTEIN-RELATED"/>
    <property type="match status" value="1"/>
</dbReference>
<evidence type="ECO:0000256" key="2">
    <source>
        <dbReference type="ARBA" id="ARBA00007639"/>
    </source>
</evidence>
<dbReference type="InterPro" id="IPR025997">
    <property type="entry name" value="SBP_2_dom"/>
</dbReference>
<protein>
    <submittedName>
        <fullName evidence="6">Ribose transport system substrate-binding protein</fullName>
    </submittedName>
</protein>
<dbReference type="RefSeq" id="WP_095684451.1">
    <property type="nucleotide sequence ID" value="NZ_CP016775.1"/>
</dbReference>
<feature type="chain" id="PRO_5042267124" evidence="4">
    <location>
        <begin position="29"/>
        <end position="346"/>
    </location>
</feature>
<name>A0AAD0E6S1_9ACTN</name>
<comment type="subcellular location">
    <subcellularLocation>
        <location evidence="1">Cell envelope</location>
    </subcellularLocation>
</comment>
<sequence length="346" mass="35756">MKSLKKKASMLAVASLLGMGLNSTSAQGAEVVIGMSSPSLADAGQQVIAAGVKTWVAKQGWTLVAKNANGVAKDQATQIEALIEQKVSAIILVPADAAAICAPIAKAEAAGIPVFAIDRLPDGCKVAATVLADNYLAGQDSGKAMVKLLTKKYGSAKGIVLEIQGDMSSITAQDRGNGFDDVIKKYPKITLIKKPTKWTEAEFSKATRDVASTKKLDGIYMHSDCVGSVVVTTALKSVNKLFKRGNAKHVFLTGVDGCSATMKVFRDGYFDATSSQALPDFGSVTNLVKVVLEGGSITEGAFAAEGASGPISGKIKNGPAGPTLALKTIPVTPANVDNTALWGNAK</sequence>